<evidence type="ECO:0000313" key="3">
    <source>
        <dbReference type="Proteomes" id="UP001216638"/>
    </source>
</evidence>
<feature type="compositionally biased region" description="Low complexity" evidence="1">
    <location>
        <begin position="173"/>
        <end position="184"/>
    </location>
</feature>
<evidence type="ECO:0000313" key="2">
    <source>
        <dbReference type="EMBL" id="WFC95568.1"/>
    </source>
</evidence>
<feature type="compositionally biased region" description="Low complexity" evidence="1">
    <location>
        <begin position="68"/>
        <end position="89"/>
    </location>
</feature>
<organism evidence="2 3">
    <name type="scientific">Malassezia brasiliensis</name>
    <dbReference type="NCBI Taxonomy" id="1821822"/>
    <lineage>
        <taxon>Eukaryota</taxon>
        <taxon>Fungi</taxon>
        <taxon>Dikarya</taxon>
        <taxon>Basidiomycota</taxon>
        <taxon>Ustilaginomycotina</taxon>
        <taxon>Malasseziomycetes</taxon>
        <taxon>Malasseziales</taxon>
        <taxon>Malasseziaceae</taxon>
        <taxon>Malassezia</taxon>
    </lineage>
</organism>
<sequence length="210" mass="21748">MEFPPQHEASAVYAQQGVFDHNDMVNVSEPAQPSVPPAPTEANAGLSATHEADAAPLEPGEEAEPANEETGNAPASSASQAPKPKAAQQNEYLDFLRDVVPMPVPLSTAMQQRAQMAQAGEEQEAPDASPSESSKPADEHEAESDAAMDAEDVPSPSPLPPASAKPEGSHEWSPTPSAAVASSTNLTPSESGGTPVLPTPQKENTTPMDL</sequence>
<dbReference type="EMBL" id="CP119952">
    <property type="protein sequence ID" value="WFC95568.1"/>
    <property type="molecule type" value="Genomic_DNA"/>
</dbReference>
<feature type="compositionally biased region" description="Low complexity" evidence="1">
    <location>
        <begin position="109"/>
        <end position="120"/>
    </location>
</feature>
<accession>A0AAF0IT41</accession>
<evidence type="ECO:0000256" key="1">
    <source>
        <dbReference type="SAM" id="MobiDB-lite"/>
    </source>
</evidence>
<gene>
    <name evidence="2" type="ORF">MBRA1_002217</name>
</gene>
<dbReference type="AlphaFoldDB" id="A0AAF0IT41"/>
<reference evidence="2" key="1">
    <citation type="submission" date="2023-03" db="EMBL/GenBank/DDBJ databases">
        <title>Mating type loci evolution in Malassezia.</title>
        <authorList>
            <person name="Coelho M.A."/>
        </authorList>
    </citation>
    <scope>NUCLEOTIDE SEQUENCE</scope>
    <source>
        <strain evidence="2">CBS 14135</strain>
    </source>
</reference>
<feature type="region of interest" description="Disordered" evidence="1">
    <location>
        <begin position="1"/>
        <end position="210"/>
    </location>
</feature>
<feature type="compositionally biased region" description="Acidic residues" evidence="1">
    <location>
        <begin position="140"/>
        <end position="152"/>
    </location>
</feature>
<keyword evidence="3" id="KW-1185">Reference proteome</keyword>
<dbReference type="Proteomes" id="UP001216638">
    <property type="component" value="Chromosome 2"/>
</dbReference>
<proteinExistence type="predicted"/>
<protein>
    <submittedName>
        <fullName evidence="2">Uncharacterized protein</fullName>
    </submittedName>
</protein>
<name>A0AAF0IT41_9BASI</name>
<feature type="compositionally biased region" description="Polar residues" evidence="1">
    <location>
        <begin position="201"/>
        <end position="210"/>
    </location>
</feature>